<evidence type="ECO:0000313" key="5">
    <source>
        <dbReference type="EMBL" id="SDR06851.1"/>
    </source>
</evidence>
<accession>A0A1H1G0X8</accession>
<dbReference type="GO" id="GO:0016020">
    <property type="term" value="C:membrane"/>
    <property type="evidence" value="ECO:0007669"/>
    <property type="project" value="InterPro"/>
</dbReference>
<dbReference type="OrthoDB" id="8454826at2"/>
<evidence type="ECO:0000256" key="1">
    <source>
        <dbReference type="ARBA" id="ARBA00022729"/>
    </source>
</evidence>
<dbReference type="InterPro" id="IPR001320">
    <property type="entry name" value="Iontro_rcpt_C"/>
</dbReference>
<protein>
    <submittedName>
        <fullName evidence="5">Amino acid ABC transporter substrate-binding protein, PAAT family</fullName>
    </submittedName>
</protein>
<dbReference type="AlphaFoldDB" id="A0A1H1G0X8"/>
<feature type="chain" id="PRO_5038817009" evidence="2">
    <location>
        <begin position="24"/>
        <end position="267"/>
    </location>
</feature>
<dbReference type="EMBL" id="FNKO01000002">
    <property type="protein sequence ID" value="SDR06851.1"/>
    <property type="molecule type" value="Genomic_DNA"/>
</dbReference>
<evidence type="ECO:0000256" key="2">
    <source>
        <dbReference type="SAM" id="SignalP"/>
    </source>
</evidence>
<proteinExistence type="predicted"/>
<name>A0A1H1G0X8_9ACTN</name>
<dbReference type="STRING" id="995062.SAMN04489718_3356"/>
<dbReference type="Proteomes" id="UP000199301">
    <property type="component" value="Unassembled WGS sequence"/>
</dbReference>
<evidence type="ECO:0000259" key="4">
    <source>
        <dbReference type="SMART" id="SM00079"/>
    </source>
</evidence>
<feature type="domain" description="Solute-binding protein family 3/N-terminal" evidence="3">
    <location>
        <begin position="42"/>
        <end position="263"/>
    </location>
</feature>
<dbReference type="Gene3D" id="3.40.190.10">
    <property type="entry name" value="Periplasmic binding protein-like II"/>
    <property type="match status" value="2"/>
</dbReference>
<dbReference type="SMART" id="SM00062">
    <property type="entry name" value="PBPb"/>
    <property type="match status" value="1"/>
</dbReference>
<dbReference type="PANTHER" id="PTHR35936:SF17">
    <property type="entry name" value="ARGININE-BINDING EXTRACELLULAR PROTEIN ARTP"/>
    <property type="match status" value="1"/>
</dbReference>
<dbReference type="SMART" id="SM00079">
    <property type="entry name" value="PBPe"/>
    <property type="match status" value="1"/>
</dbReference>
<feature type="domain" description="Ionotropic glutamate receptor C-terminal" evidence="4">
    <location>
        <begin position="42"/>
        <end position="262"/>
    </location>
</feature>
<dbReference type="GO" id="GO:0015276">
    <property type="term" value="F:ligand-gated monoatomic ion channel activity"/>
    <property type="evidence" value="ECO:0007669"/>
    <property type="project" value="InterPro"/>
</dbReference>
<organism evidence="5 6">
    <name type="scientific">Actinopolyspora saharensis</name>
    <dbReference type="NCBI Taxonomy" id="995062"/>
    <lineage>
        <taxon>Bacteria</taxon>
        <taxon>Bacillati</taxon>
        <taxon>Actinomycetota</taxon>
        <taxon>Actinomycetes</taxon>
        <taxon>Actinopolysporales</taxon>
        <taxon>Actinopolysporaceae</taxon>
        <taxon>Actinopolyspora</taxon>
    </lineage>
</organism>
<reference evidence="6" key="1">
    <citation type="submission" date="2016-10" db="EMBL/GenBank/DDBJ databases">
        <authorList>
            <person name="Varghese N."/>
            <person name="Submissions S."/>
        </authorList>
    </citation>
    <scope>NUCLEOTIDE SEQUENCE [LARGE SCALE GENOMIC DNA]</scope>
    <source>
        <strain evidence="6">DSM 45459</strain>
    </source>
</reference>
<feature type="signal peptide" evidence="2">
    <location>
        <begin position="1"/>
        <end position="23"/>
    </location>
</feature>
<dbReference type="Pfam" id="PF00497">
    <property type="entry name" value="SBP_bac_3"/>
    <property type="match status" value="1"/>
</dbReference>
<dbReference type="PANTHER" id="PTHR35936">
    <property type="entry name" value="MEMBRANE-BOUND LYTIC MUREIN TRANSGLYCOSYLASE F"/>
    <property type="match status" value="1"/>
</dbReference>
<keyword evidence="6" id="KW-1185">Reference proteome</keyword>
<keyword evidence="1 2" id="KW-0732">Signal</keyword>
<gene>
    <name evidence="5" type="ORF">SAMN04489718_3356</name>
</gene>
<evidence type="ECO:0000313" key="6">
    <source>
        <dbReference type="Proteomes" id="UP000199301"/>
    </source>
</evidence>
<sequence>MARRTMWRAAAVLPALALVAAVAGCGSGGGEAKGIPLVQQGQLTTCTNPPYEPFESRKNGEIVGFDMALIDLVAEDLGVPQEVTTAPFETIQSGQALNVGNCDIAASAITVTDVRKENFDFSEPYFQASQALLVPKDSGVNSLDQLEGKTVGYQKGTTGEKYAKEHAKPKGITIKQYADLGLLYPALKNGQIDAVIADDFVLRDFVQQNPDYEMSKKFDTSESYGFGVESGSDKLRKKINEVLARAKQDGTYDRLHEKWFGFAPSEK</sequence>
<dbReference type="InterPro" id="IPR001638">
    <property type="entry name" value="Solute-binding_3/MltF_N"/>
</dbReference>
<evidence type="ECO:0000259" key="3">
    <source>
        <dbReference type="SMART" id="SM00062"/>
    </source>
</evidence>
<dbReference type="SUPFAM" id="SSF53850">
    <property type="entry name" value="Periplasmic binding protein-like II"/>
    <property type="match status" value="1"/>
</dbReference>
<dbReference type="PROSITE" id="PS51257">
    <property type="entry name" value="PROKAR_LIPOPROTEIN"/>
    <property type="match status" value="1"/>
</dbReference>